<sequence>MEYIGIYELEIQFSDEALDQITEAKQRVVVQRWMDYGDSNVAWQSFKPFNHNRVVWNNSFGLFAASSFNQDQAIFRVADVASASKTHEYPLSDSGYFMTPDAARVKGYGVVNRYSEPAGMYFGATQIGEINGKQIDSELNATYVLYNNSAEFNPTNKAIVYLESDTKKGFPIFKVIGQPIVLDFGQASQHSTNTTKSIFYDTNSGQFVEGTLPD</sequence>
<organism evidence="1 2">
    <name type="scientific">Cavenderia fasciculata</name>
    <name type="common">Slime mold</name>
    <name type="synonym">Dictyostelium fasciculatum</name>
    <dbReference type="NCBI Taxonomy" id="261658"/>
    <lineage>
        <taxon>Eukaryota</taxon>
        <taxon>Amoebozoa</taxon>
        <taxon>Evosea</taxon>
        <taxon>Eumycetozoa</taxon>
        <taxon>Dictyostelia</taxon>
        <taxon>Acytosteliales</taxon>
        <taxon>Cavenderiaceae</taxon>
        <taxon>Cavenderia</taxon>
    </lineage>
</organism>
<reference evidence="2" key="1">
    <citation type="journal article" date="2011" name="Genome Res.">
        <title>Phylogeny-wide analysis of social amoeba genomes highlights ancient origins for complex intercellular communication.</title>
        <authorList>
            <person name="Heidel A.J."/>
            <person name="Lawal H.M."/>
            <person name="Felder M."/>
            <person name="Schilde C."/>
            <person name="Helps N.R."/>
            <person name="Tunggal B."/>
            <person name="Rivero F."/>
            <person name="John U."/>
            <person name="Schleicher M."/>
            <person name="Eichinger L."/>
            <person name="Platzer M."/>
            <person name="Noegel A.A."/>
            <person name="Schaap P."/>
            <person name="Gloeckner G."/>
        </authorList>
    </citation>
    <scope>NUCLEOTIDE SEQUENCE [LARGE SCALE GENOMIC DNA]</scope>
    <source>
        <strain evidence="2">SH3</strain>
    </source>
</reference>
<dbReference type="Proteomes" id="UP000007797">
    <property type="component" value="Unassembled WGS sequence"/>
</dbReference>
<gene>
    <name evidence="1" type="ORF">DFA_00119</name>
</gene>
<dbReference type="AlphaFoldDB" id="F4PXN1"/>
<dbReference type="RefSeq" id="XP_004357835.1">
    <property type="nucleotide sequence ID" value="XM_004357778.1"/>
</dbReference>
<dbReference type="EMBL" id="GL883014">
    <property type="protein sequence ID" value="EGG19541.1"/>
    <property type="molecule type" value="Genomic_DNA"/>
</dbReference>
<keyword evidence="2" id="KW-1185">Reference proteome</keyword>
<accession>F4PXN1</accession>
<name>F4PXN1_CACFS</name>
<evidence type="ECO:0000313" key="1">
    <source>
        <dbReference type="EMBL" id="EGG19541.1"/>
    </source>
</evidence>
<dbReference type="KEGG" id="dfa:DFA_00119"/>
<evidence type="ECO:0000313" key="2">
    <source>
        <dbReference type="Proteomes" id="UP000007797"/>
    </source>
</evidence>
<proteinExistence type="predicted"/>
<protein>
    <submittedName>
        <fullName evidence="1">Uncharacterized protein</fullName>
    </submittedName>
</protein>
<dbReference type="GeneID" id="14871655"/>